<dbReference type="Gene3D" id="2.60.120.560">
    <property type="entry name" value="Exo-inulinase, domain 1"/>
    <property type="match status" value="1"/>
</dbReference>
<dbReference type="Pfam" id="PF08244">
    <property type="entry name" value="Glyco_hydro_32C"/>
    <property type="match status" value="1"/>
</dbReference>
<keyword evidence="2 4" id="KW-0378">Hydrolase</keyword>
<reference evidence="9 10" key="1">
    <citation type="submission" date="2020-05" db="EMBL/GenBank/DDBJ databases">
        <title>Strain PA2F3 complete genome.</title>
        <authorList>
            <person name="Kim Y.-S."/>
            <person name="Kim S.-J."/>
            <person name="Jung H.-k."/>
            <person name="Kim S.-E."/>
            <person name="Kim K.-H."/>
        </authorList>
    </citation>
    <scope>NUCLEOTIDE SEQUENCE [LARGE SCALE GENOMIC DNA]</scope>
    <source>
        <strain evidence="9 10">PA2F3</strain>
    </source>
</reference>
<organism evidence="9 10">
    <name type="scientific">Microbacterium hominis</name>
    <dbReference type="NCBI Taxonomy" id="162426"/>
    <lineage>
        <taxon>Bacteria</taxon>
        <taxon>Bacillati</taxon>
        <taxon>Actinomycetota</taxon>
        <taxon>Actinomycetes</taxon>
        <taxon>Micrococcales</taxon>
        <taxon>Microbacteriaceae</taxon>
        <taxon>Microbacterium</taxon>
    </lineage>
</organism>
<feature type="domain" description="Glycosyl hydrolase family 32 C-terminal" evidence="8">
    <location>
        <begin position="369"/>
        <end position="523"/>
    </location>
</feature>
<dbReference type="AlphaFoldDB" id="A0A7D4UCP6"/>
<accession>A0A7D4UCP6</accession>
<dbReference type="InterPro" id="IPR013148">
    <property type="entry name" value="Glyco_hydro_32_N"/>
</dbReference>
<dbReference type="SMART" id="SM00640">
    <property type="entry name" value="Glyco_32"/>
    <property type="match status" value="1"/>
</dbReference>
<dbReference type="Proteomes" id="UP000502498">
    <property type="component" value="Chromosome"/>
</dbReference>
<evidence type="ECO:0000256" key="1">
    <source>
        <dbReference type="ARBA" id="ARBA00009902"/>
    </source>
</evidence>
<evidence type="ECO:0000256" key="5">
    <source>
        <dbReference type="SAM" id="MobiDB-lite"/>
    </source>
</evidence>
<feature type="chain" id="PRO_5039182096" evidence="6">
    <location>
        <begin position="28"/>
        <end position="537"/>
    </location>
</feature>
<feature type="domain" description="Glycosyl hydrolase family 32 N-terminal" evidence="7">
    <location>
        <begin position="56"/>
        <end position="360"/>
    </location>
</feature>
<dbReference type="Gene3D" id="2.115.10.20">
    <property type="entry name" value="Glycosyl hydrolase domain, family 43"/>
    <property type="match status" value="1"/>
</dbReference>
<dbReference type="GO" id="GO:0004575">
    <property type="term" value="F:sucrose alpha-glucosidase activity"/>
    <property type="evidence" value="ECO:0007669"/>
    <property type="project" value="TreeGrafter"/>
</dbReference>
<evidence type="ECO:0000256" key="4">
    <source>
        <dbReference type="RuleBase" id="RU362110"/>
    </source>
</evidence>
<dbReference type="InterPro" id="IPR023296">
    <property type="entry name" value="Glyco_hydro_beta-prop_sf"/>
</dbReference>
<dbReference type="PANTHER" id="PTHR42800:SF1">
    <property type="entry name" value="EXOINULINASE INUD (AFU_ORTHOLOGUE AFUA_5G00480)"/>
    <property type="match status" value="1"/>
</dbReference>
<proteinExistence type="inferred from homology"/>
<dbReference type="InterPro" id="IPR013189">
    <property type="entry name" value="Glyco_hydro_32_C"/>
</dbReference>
<evidence type="ECO:0000259" key="8">
    <source>
        <dbReference type="Pfam" id="PF08244"/>
    </source>
</evidence>
<evidence type="ECO:0000259" key="7">
    <source>
        <dbReference type="Pfam" id="PF00251"/>
    </source>
</evidence>
<dbReference type="PANTHER" id="PTHR42800">
    <property type="entry name" value="EXOINULINASE INUD (AFU_ORTHOLOGUE AFUA_5G00480)"/>
    <property type="match status" value="1"/>
</dbReference>
<dbReference type="GO" id="GO:0005737">
    <property type="term" value="C:cytoplasm"/>
    <property type="evidence" value="ECO:0007669"/>
    <property type="project" value="TreeGrafter"/>
</dbReference>
<dbReference type="GO" id="GO:0005987">
    <property type="term" value="P:sucrose catabolic process"/>
    <property type="evidence" value="ECO:0007669"/>
    <property type="project" value="TreeGrafter"/>
</dbReference>
<feature type="signal peptide" evidence="6">
    <location>
        <begin position="1"/>
        <end position="27"/>
    </location>
</feature>
<dbReference type="SUPFAM" id="SSF49899">
    <property type="entry name" value="Concanavalin A-like lectins/glucanases"/>
    <property type="match status" value="1"/>
</dbReference>
<protein>
    <submittedName>
        <fullName evidence="9">Glycoside hydrolase family 32 protein</fullName>
    </submittedName>
</protein>
<feature type="region of interest" description="Disordered" evidence="5">
    <location>
        <begin position="24"/>
        <end position="54"/>
    </location>
</feature>
<dbReference type="EMBL" id="CP054038">
    <property type="protein sequence ID" value="QKJ21043.1"/>
    <property type="molecule type" value="Genomic_DNA"/>
</dbReference>
<evidence type="ECO:0000313" key="10">
    <source>
        <dbReference type="Proteomes" id="UP000502498"/>
    </source>
</evidence>
<dbReference type="SUPFAM" id="SSF75005">
    <property type="entry name" value="Arabinanase/levansucrase/invertase"/>
    <property type="match status" value="1"/>
</dbReference>
<dbReference type="InterPro" id="IPR013320">
    <property type="entry name" value="ConA-like_dom_sf"/>
</dbReference>
<evidence type="ECO:0000256" key="3">
    <source>
        <dbReference type="ARBA" id="ARBA00023295"/>
    </source>
</evidence>
<dbReference type="CDD" id="cd18622">
    <property type="entry name" value="GH32_Inu-like"/>
    <property type="match status" value="1"/>
</dbReference>
<gene>
    <name evidence="9" type="ORF">HQM25_02335</name>
</gene>
<name>A0A7D4UCP6_9MICO</name>
<dbReference type="Pfam" id="PF00251">
    <property type="entry name" value="Glyco_hydro_32N"/>
    <property type="match status" value="1"/>
</dbReference>
<evidence type="ECO:0000256" key="2">
    <source>
        <dbReference type="ARBA" id="ARBA00022801"/>
    </source>
</evidence>
<evidence type="ECO:0000256" key="6">
    <source>
        <dbReference type="SAM" id="SignalP"/>
    </source>
</evidence>
<sequence>MAAAAGALALAVIATVLVLTPSAPDSAPAPAPRPDADTGDPYTRPAEWGPHRPAIHLTPQQHWKNDPQKPFFLDGLWHYYYLYNADYPSGNGTAWYHATSPDLVHWTDRGIAIEKYTNGLGDIWTGTAVVDSTGSAGFGEGAVIAIVTQQSEGVQRQSLFVSHDGGYSFESFEGNPVMENPGVADFRDPRVFWDDDARRWVMVLAEHDRLGIYTSPDLRSWTYRSDVQTAGLGVLECPDLFPMSVDGDPDDVRWVLVAGANGGAEGRTTGTVYWTGDWDGETFTPDEEGHRWLDHGPDLYATVTWDDPRDAAEERLAHRYAIGWLNNWAYADRIPGDGWHGGSDSVVRRIALSTREGNLQLTSTPLEQLEELEGAAQTIDDTTVPAAGVRPLAEADADAYRLRFTVSDPDGGDDEIRVRVRVGSDGSFATVGYDFATGAAFIARGADAIAADMPEVYARTSTAPVAPRDGQVQFDVLVDVGSVEAFVNEGEATLSMATTTAPAARGIAVEAPRGEVAVSQAAVTPLRVAGVERLDGP</sequence>
<dbReference type="InterPro" id="IPR001362">
    <property type="entry name" value="Glyco_hydro_32"/>
</dbReference>
<keyword evidence="6" id="KW-0732">Signal</keyword>
<comment type="similarity">
    <text evidence="1 4">Belongs to the glycosyl hydrolase 32 family.</text>
</comment>
<keyword evidence="3 4" id="KW-0326">Glycosidase</keyword>
<evidence type="ECO:0000313" key="9">
    <source>
        <dbReference type="EMBL" id="QKJ21043.1"/>
    </source>
</evidence>